<dbReference type="PROSITE" id="PS51845">
    <property type="entry name" value="PDEASE_I_2"/>
    <property type="match status" value="1"/>
</dbReference>
<dbReference type="PROSITE" id="PS50839">
    <property type="entry name" value="CHASE"/>
    <property type="match status" value="1"/>
</dbReference>
<evidence type="ECO:0000256" key="1">
    <source>
        <dbReference type="ARBA" id="ARBA00022723"/>
    </source>
</evidence>
<reference evidence="10" key="1">
    <citation type="journal article" date="2021" name="Proc. Natl. Acad. Sci. U.S.A.">
        <title>Three genomes in the algal genus Volvox reveal the fate of a haploid sex-determining region after a transition to homothallism.</title>
        <authorList>
            <person name="Yamamoto K."/>
            <person name="Hamaji T."/>
            <person name="Kawai-Toyooka H."/>
            <person name="Matsuzaki R."/>
            <person name="Takahashi F."/>
            <person name="Nishimura Y."/>
            <person name="Kawachi M."/>
            <person name="Noguchi H."/>
            <person name="Minakuchi Y."/>
            <person name="Umen J.G."/>
            <person name="Toyoda A."/>
            <person name="Nozaki H."/>
        </authorList>
    </citation>
    <scope>NUCLEOTIDE SEQUENCE</scope>
    <source>
        <strain evidence="10">NIES-3780</strain>
    </source>
</reference>
<feature type="region of interest" description="Disordered" evidence="7">
    <location>
        <begin position="499"/>
        <end position="529"/>
    </location>
</feature>
<comment type="caution">
    <text evidence="10">The sequence shown here is derived from an EMBL/GenBank/DDBJ whole genome shotgun (WGS) entry which is preliminary data.</text>
</comment>
<dbReference type="PROSITE" id="PS00126">
    <property type="entry name" value="PDEASE_I_1"/>
    <property type="match status" value="1"/>
</dbReference>
<dbReference type="Gene3D" id="1.10.1300.10">
    <property type="entry name" value="3'5'-cyclic nucleotide phosphodiesterase, catalytic domain"/>
    <property type="match status" value="1"/>
</dbReference>
<evidence type="ECO:0000256" key="3">
    <source>
        <dbReference type="PIRSR" id="PIRSR623088-1"/>
    </source>
</evidence>
<feature type="compositionally biased region" description="Low complexity" evidence="7">
    <location>
        <begin position="1022"/>
        <end position="1033"/>
    </location>
</feature>
<dbReference type="PRINTS" id="PR00387">
    <property type="entry name" value="PDIESTERASE1"/>
</dbReference>
<feature type="active site" description="Proton donor" evidence="3">
    <location>
        <position position="886"/>
    </location>
</feature>
<feature type="non-terminal residue" evidence="10">
    <location>
        <position position="1259"/>
    </location>
</feature>
<comment type="cofactor">
    <cofactor evidence="6">
        <name>a divalent metal cation</name>
        <dbReference type="ChEBI" id="CHEBI:60240"/>
    </cofactor>
    <text evidence="6">Binds 2 divalent metal cations per subunit. Site 1 may preferentially bind zinc ions, while site 2 has a preference for magnesium and/or manganese ions.</text>
</comment>
<dbReference type="GO" id="GO:0007165">
    <property type="term" value="P:signal transduction"/>
    <property type="evidence" value="ECO:0007669"/>
    <property type="project" value="InterPro"/>
</dbReference>
<dbReference type="InterPro" id="IPR003607">
    <property type="entry name" value="HD/PDEase_dom"/>
</dbReference>
<sequence>LLEGLFPSFVQDLASKVDSCNRSFSRLQLAPAGVLRLAYPPGKNSTDLGTDLFDEPSQRDATLKAVTDRGLYLEGPTNLQGGGAGMRAWLPIFAPTAGGEAGARTTFDLPDGLNPSCGALCYDNSTGMKLWGLAILDIQLESFQGNSSSSSFPWSLSSIERRGYRYRLLDSAAPFEQRVLAAGSRSPVQPQEVVIALPTKEWALQLSPRSGTWIPVWYAPVVTMVVLLALALAGVLFAALVSRRKHEVLLEALLPREIIRELVGGGAAHMGPRVLQADTPADVLLKMLATLLEGGCPDLRDVLLIRTSVLRNLDIYQPLNLTAQIKGANLDADVTRALMRQLGTLPEGEYEMEDIEAQIRPADTDVKDGRVRRVSGVGVGGETAVRSQPQDFATLAGALAVILTPQPAAWYDIGTDVNDAASDAALPTAETESCLPSPLPSLAAVSLNVAGGGGSAGLGAPASTGATGLPSCTLTSAAVSATGKRQLSSMSVAPFGSGSGYGGGASQSQMRDVASATASMRHSSANGTFPRASARNVMAFLQAPLHGVTQTGYTNCGNSIGGATNTTLPLLSPAGGGGGGAEDHQMSPFAAESPEPAPYSGGCGSHVASSSPVGSTNNMAPGGGGNTAADAINPIPISGNSLINGISNRNDINGINDINDVSSAPLPLQLPATAVTPPLLHHQSSGRVGSSILSSKPLRSVLLPKRSGGCTAAAATATPLCGQLPLNKGLRAGPPPFCLSATFSGSLSMGQLTLALPEDGPSSRQTGMALGVALPGGSGGGGSGGGVGTGGVTSQVMLQMLNARRLAAPPPPAVIEEVERLLAQADSWQFDMWQLRDASQGHPLSTLGYYLMQRAGLVQRFKINPVTLARLLRHIEAGYNRHNPYHNATHAADVLQTLHVIIHAAQLHEHYLDQLGLLAAYFAGIIHDYGHPGLTNDFLVATSDPLAVRYNDRSPLENHHCAAAFSVLRRRELDVTASLTHAERTAFRKLVIELVLATDMKQHFAVLSHFNTVHRLSAFAHSGPTSAAPSAGGAAAGGGAGGGGGGASTWHSGNRSSRSLGVDTERSVSGNLAPKPKDDTERLLGLQVVMKAADLGHLGEELPVHQRWLSSLEEEFFRQGDRERELGLPISPLFDRVKQGVGKSQVGFYDFVALPLVHALSGAFPGAQPLMHCFLLNYNHWRVVDGQPALTLSPGIGGGKQPHLQPQPNLSAELRPLPPPLTPLPPPTSSTPVQQQLCKLPSPTGATPQPAANVAPLEP</sequence>
<dbReference type="InterPro" id="IPR002073">
    <property type="entry name" value="PDEase_catalytic_dom"/>
</dbReference>
<dbReference type="SMART" id="SM00471">
    <property type="entry name" value="HDc"/>
    <property type="match status" value="1"/>
</dbReference>
<feature type="binding site" evidence="5">
    <location>
        <position position="890"/>
    </location>
    <ligand>
        <name>Zn(2+)</name>
        <dbReference type="ChEBI" id="CHEBI:29105"/>
        <label>1</label>
    </ligand>
</feature>
<comment type="similarity">
    <text evidence="6">Belongs to the cyclic nucleotide phosphodiesterase family.</text>
</comment>
<keyword evidence="2 6" id="KW-0378">Hydrolase</keyword>
<feature type="region of interest" description="Disordered" evidence="7">
    <location>
        <begin position="1022"/>
        <end position="1078"/>
    </location>
</feature>
<evidence type="ECO:0000259" key="9">
    <source>
        <dbReference type="PROSITE" id="PS51845"/>
    </source>
</evidence>
<dbReference type="PANTHER" id="PTHR11347">
    <property type="entry name" value="CYCLIC NUCLEOTIDE PHOSPHODIESTERASE"/>
    <property type="match status" value="1"/>
</dbReference>
<feature type="binding site" evidence="4">
    <location>
        <position position="928"/>
    </location>
    <ligand>
        <name>AMP</name>
        <dbReference type="ChEBI" id="CHEBI:456215"/>
    </ligand>
</feature>
<evidence type="ECO:0000256" key="4">
    <source>
        <dbReference type="PIRSR" id="PIRSR623088-2"/>
    </source>
</evidence>
<feature type="binding site" evidence="5">
    <location>
        <position position="928"/>
    </location>
    <ligand>
        <name>Zn(2+)</name>
        <dbReference type="ChEBI" id="CHEBI:29105"/>
        <label>2</label>
    </ligand>
</feature>
<keyword evidence="11" id="KW-1185">Reference proteome</keyword>
<feature type="binding site" evidence="4">
    <location>
        <begin position="886"/>
        <end position="890"/>
    </location>
    <ligand>
        <name>AMP</name>
        <dbReference type="ChEBI" id="CHEBI:456215"/>
    </ligand>
</feature>
<evidence type="ECO:0000259" key="8">
    <source>
        <dbReference type="PROSITE" id="PS50839"/>
    </source>
</evidence>
<protein>
    <recommendedName>
        <fullName evidence="6">Phosphodiesterase</fullName>
        <ecNumber evidence="6">3.1.4.-</ecNumber>
    </recommendedName>
</protein>
<dbReference type="InterPro" id="IPR023088">
    <property type="entry name" value="PDEase"/>
</dbReference>
<feature type="binding site" evidence="5">
    <location>
        <position position="928"/>
    </location>
    <ligand>
        <name>Zn(2+)</name>
        <dbReference type="ChEBI" id="CHEBI:29105"/>
        <label>1</label>
    </ligand>
</feature>
<feature type="domain" description="CHASE" evidence="8">
    <location>
        <begin position="34"/>
        <end position="143"/>
    </location>
</feature>
<dbReference type="AlphaFoldDB" id="A0A8J4BIM7"/>
<evidence type="ECO:0000256" key="5">
    <source>
        <dbReference type="PIRSR" id="PIRSR623088-3"/>
    </source>
</evidence>
<dbReference type="GO" id="GO:0046872">
    <property type="term" value="F:metal ion binding"/>
    <property type="evidence" value="ECO:0007669"/>
    <property type="project" value="UniProtKB-KW"/>
</dbReference>
<evidence type="ECO:0000256" key="6">
    <source>
        <dbReference type="RuleBase" id="RU363067"/>
    </source>
</evidence>
<feature type="domain" description="PDEase" evidence="9">
    <location>
        <begin position="810"/>
        <end position="1188"/>
    </location>
</feature>
<dbReference type="EMBL" id="BNCO01000049">
    <property type="protein sequence ID" value="GIL62062.1"/>
    <property type="molecule type" value="Genomic_DNA"/>
</dbReference>
<name>A0A8J4BIM7_9CHLO</name>
<gene>
    <name evidence="10" type="ORF">Vafri_16373</name>
</gene>
<dbReference type="InterPro" id="IPR006189">
    <property type="entry name" value="CHASE_dom"/>
</dbReference>
<evidence type="ECO:0000256" key="7">
    <source>
        <dbReference type="SAM" id="MobiDB-lite"/>
    </source>
</evidence>
<dbReference type="Pfam" id="PF00233">
    <property type="entry name" value="PDEase_I"/>
    <property type="match status" value="1"/>
</dbReference>
<feature type="compositionally biased region" description="Polar residues" evidence="7">
    <location>
        <begin position="516"/>
        <end position="527"/>
    </location>
</feature>
<keyword evidence="1 5" id="KW-0479">Metal-binding</keyword>
<feature type="compositionally biased region" description="Pro residues" evidence="7">
    <location>
        <begin position="1216"/>
        <end position="1229"/>
    </location>
</feature>
<dbReference type="InterPro" id="IPR023174">
    <property type="entry name" value="PDEase_CS"/>
</dbReference>
<dbReference type="InterPro" id="IPR036971">
    <property type="entry name" value="PDEase_catalytic_dom_sf"/>
</dbReference>
<dbReference type="SUPFAM" id="SSF109604">
    <property type="entry name" value="HD-domain/PDEase-like"/>
    <property type="match status" value="1"/>
</dbReference>
<proteinExistence type="inferred from homology"/>
<dbReference type="GO" id="GO:0004114">
    <property type="term" value="F:3',5'-cyclic-nucleotide phosphodiesterase activity"/>
    <property type="evidence" value="ECO:0007669"/>
    <property type="project" value="InterPro"/>
</dbReference>
<evidence type="ECO:0000313" key="10">
    <source>
        <dbReference type="EMBL" id="GIL62062.1"/>
    </source>
</evidence>
<feature type="region of interest" description="Disordered" evidence="7">
    <location>
        <begin position="1192"/>
        <end position="1259"/>
    </location>
</feature>
<dbReference type="Proteomes" id="UP000747399">
    <property type="component" value="Unassembled WGS sequence"/>
</dbReference>
<feature type="binding site" evidence="4">
    <location>
        <position position="1145"/>
    </location>
    <ligand>
        <name>AMP</name>
        <dbReference type="ChEBI" id="CHEBI:456215"/>
    </ligand>
</feature>
<dbReference type="CDD" id="cd00077">
    <property type="entry name" value="HDc"/>
    <property type="match status" value="1"/>
</dbReference>
<feature type="binding site" evidence="5">
    <location>
        <position position="927"/>
    </location>
    <ligand>
        <name>Zn(2+)</name>
        <dbReference type="ChEBI" id="CHEBI:29105"/>
        <label>1</label>
    </ligand>
</feature>
<evidence type="ECO:0000256" key="2">
    <source>
        <dbReference type="ARBA" id="ARBA00022801"/>
    </source>
</evidence>
<organism evidence="10 11">
    <name type="scientific">Volvox africanus</name>
    <dbReference type="NCBI Taxonomy" id="51714"/>
    <lineage>
        <taxon>Eukaryota</taxon>
        <taxon>Viridiplantae</taxon>
        <taxon>Chlorophyta</taxon>
        <taxon>core chlorophytes</taxon>
        <taxon>Chlorophyceae</taxon>
        <taxon>CS clade</taxon>
        <taxon>Chlamydomonadales</taxon>
        <taxon>Volvocaceae</taxon>
        <taxon>Volvox</taxon>
    </lineage>
</organism>
<evidence type="ECO:0000313" key="11">
    <source>
        <dbReference type="Proteomes" id="UP000747399"/>
    </source>
</evidence>
<feature type="region of interest" description="Disordered" evidence="7">
    <location>
        <begin position="571"/>
        <end position="612"/>
    </location>
</feature>
<feature type="binding site" evidence="4">
    <location>
        <position position="1094"/>
    </location>
    <ligand>
        <name>AMP</name>
        <dbReference type="ChEBI" id="CHEBI:456215"/>
    </ligand>
</feature>
<accession>A0A8J4BIM7</accession>
<feature type="binding site" evidence="5">
    <location>
        <position position="1094"/>
    </location>
    <ligand>
        <name>Zn(2+)</name>
        <dbReference type="ChEBI" id="CHEBI:29105"/>
        <label>1</label>
    </ligand>
</feature>
<dbReference type="EC" id="3.1.4.-" evidence="6"/>
<feature type="compositionally biased region" description="Gly residues" evidence="7">
    <location>
        <begin position="1034"/>
        <end position="1047"/>
    </location>
</feature>